<dbReference type="Pfam" id="PF00271">
    <property type="entry name" value="Helicase_C"/>
    <property type="match status" value="1"/>
</dbReference>
<dbReference type="GO" id="GO:0006281">
    <property type="term" value="P:DNA repair"/>
    <property type="evidence" value="ECO:0007669"/>
    <property type="project" value="TreeGrafter"/>
</dbReference>
<feature type="region of interest" description="Disordered" evidence="5">
    <location>
        <begin position="240"/>
        <end position="326"/>
    </location>
</feature>
<name>V6JKX1_STRRC</name>
<dbReference type="CDD" id="cd18793">
    <property type="entry name" value="SF2_C_SNF"/>
    <property type="match status" value="1"/>
</dbReference>
<evidence type="ECO:0000256" key="2">
    <source>
        <dbReference type="ARBA" id="ARBA00022801"/>
    </source>
</evidence>
<keyword evidence="1" id="KW-0547">Nucleotide-binding</keyword>
<dbReference type="InterPro" id="IPR001650">
    <property type="entry name" value="Helicase_C-like"/>
</dbReference>
<reference evidence="7 8" key="1">
    <citation type="journal article" date="2014" name="Genome Announc.">
        <title>Draft Genome Sequence of Streptomyces roseochromogenes subsp. oscitans DS 12.976, Producer of the Aminocoumarin Antibiotic Clorobiocin.</title>
        <authorList>
            <person name="Ruckert C."/>
            <person name="Kalinowski J."/>
            <person name="Heide L."/>
            <person name="Apel A.K."/>
        </authorList>
    </citation>
    <scope>NUCLEOTIDE SEQUENCE [LARGE SCALE GENOMIC DNA]</scope>
    <source>
        <strain evidence="7 8">DS 12.976</strain>
    </source>
</reference>
<keyword evidence="8" id="KW-1185">Reference proteome</keyword>
<gene>
    <name evidence="7" type="ORF">M878_39570</name>
</gene>
<dbReference type="Proteomes" id="UP000017984">
    <property type="component" value="Chromosome"/>
</dbReference>
<keyword evidence="4" id="KW-0067">ATP-binding</keyword>
<dbReference type="GO" id="GO:0005524">
    <property type="term" value="F:ATP binding"/>
    <property type="evidence" value="ECO:0007669"/>
    <property type="project" value="UniProtKB-KW"/>
</dbReference>
<dbReference type="GO" id="GO:0016787">
    <property type="term" value="F:hydrolase activity"/>
    <property type="evidence" value="ECO:0007669"/>
    <property type="project" value="UniProtKB-KW"/>
</dbReference>
<dbReference type="InterPro" id="IPR027417">
    <property type="entry name" value="P-loop_NTPase"/>
</dbReference>
<sequence length="326" mass="34475">MCREGGRIGRREREAVARAARLYEAARSPADDHARAVEAVRAALQPIQDAAVEQALDAIPVARLQDATGGRPRLGSVDKSGLHTVRQALYRWHGCRTPRAAGRGWAASARADCTPCGRRSTPVRTEFTAVSGPAVLLAQIQAAGVGLNLQAASVVIICEPQITPAIEQQAVARAHRMGQVRPVRVHRLLAPGGVDERMVEMLRRKARLFDAYARRSAVAEATPDAVDVTDTEMAHRIVAEEQARLGFETGDAGGEADDMGDDTGSDSGGADNESGESPNDRPRAGPDEVADGRSSPSGPAGRHPAQGPPESVPPRAAANRRLRDAG</sequence>
<proteinExistence type="predicted"/>
<protein>
    <recommendedName>
        <fullName evidence="6">Helicase C-terminal domain-containing protein</fullName>
    </recommendedName>
</protein>
<dbReference type="PANTHER" id="PTHR45626">
    <property type="entry name" value="TRANSCRIPTION TERMINATION FACTOR 2-RELATED"/>
    <property type="match status" value="1"/>
</dbReference>
<keyword evidence="2" id="KW-0378">Hydrolase</keyword>
<dbReference type="SUPFAM" id="SSF52540">
    <property type="entry name" value="P-loop containing nucleoside triphosphate hydrolases"/>
    <property type="match status" value="1"/>
</dbReference>
<evidence type="ECO:0000259" key="6">
    <source>
        <dbReference type="Pfam" id="PF00271"/>
    </source>
</evidence>
<dbReference type="AlphaFoldDB" id="V6JKX1"/>
<evidence type="ECO:0000256" key="3">
    <source>
        <dbReference type="ARBA" id="ARBA00022806"/>
    </source>
</evidence>
<dbReference type="PANTHER" id="PTHR45626:SF17">
    <property type="entry name" value="HELICASE-LIKE TRANSCRIPTION FACTOR"/>
    <property type="match status" value="1"/>
</dbReference>
<dbReference type="HOGENOM" id="CLU_852390_0_0_11"/>
<accession>V6JKX1</accession>
<organism evidence="7 8">
    <name type="scientific">Streptomyces roseochromogenus subsp. oscitans DS 12.976</name>
    <dbReference type="NCBI Taxonomy" id="1352936"/>
    <lineage>
        <taxon>Bacteria</taxon>
        <taxon>Bacillati</taxon>
        <taxon>Actinomycetota</taxon>
        <taxon>Actinomycetes</taxon>
        <taxon>Kitasatosporales</taxon>
        <taxon>Streptomycetaceae</taxon>
        <taxon>Streptomyces</taxon>
    </lineage>
</organism>
<feature type="domain" description="Helicase C-terminal" evidence="6">
    <location>
        <begin position="132"/>
        <end position="178"/>
    </location>
</feature>
<evidence type="ECO:0000256" key="5">
    <source>
        <dbReference type="SAM" id="MobiDB-lite"/>
    </source>
</evidence>
<evidence type="ECO:0000313" key="7">
    <source>
        <dbReference type="EMBL" id="EST20515.1"/>
    </source>
</evidence>
<dbReference type="PATRIC" id="fig|1352936.5.peg.8191"/>
<dbReference type="Gene3D" id="3.40.50.300">
    <property type="entry name" value="P-loop containing nucleotide triphosphate hydrolases"/>
    <property type="match status" value="1"/>
</dbReference>
<evidence type="ECO:0000256" key="4">
    <source>
        <dbReference type="ARBA" id="ARBA00022840"/>
    </source>
</evidence>
<dbReference type="GO" id="GO:0004386">
    <property type="term" value="F:helicase activity"/>
    <property type="evidence" value="ECO:0007669"/>
    <property type="project" value="UniProtKB-KW"/>
</dbReference>
<dbReference type="GO" id="GO:0008094">
    <property type="term" value="F:ATP-dependent activity, acting on DNA"/>
    <property type="evidence" value="ECO:0007669"/>
    <property type="project" value="TreeGrafter"/>
</dbReference>
<dbReference type="EMBL" id="AWQX01000351">
    <property type="protein sequence ID" value="EST20515.1"/>
    <property type="molecule type" value="Genomic_DNA"/>
</dbReference>
<dbReference type="STRING" id="1352936.M878_39570"/>
<feature type="compositionally biased region" description="Acidic residues" evidence="5">
    <location>
        <begin position="254"/>
        <end position="264"/>
    </location>
</feature>
<evidence type="ECO:0000313" key="8">
    <source>
        <dbReference type="Proteomes" id="UP000017984"/>
    </source>
</evidence>
<keyword evidence="3" id="KW-0347">Helicase</keyword>
<dbReference type="InterPro" id="IPR049730">
    <property type="entry name" value="SNF2/RAD54-like_C"/>
</dbReference>
<evidence type="ECO:0000256" key="1">
    <source>
        <dbReference type="ARBA" id="ARBA00022741"/>
    </source>
</evidence>
<dbReference type="InterPro" id="IPR050628">
    <property type="entry name" value="SNF2_RAD54_helicase_TF"/>
</dbReference>
<comment type="caution">
    <text evidence="7">The sequence shown here is derived from an EMBL/GenBank/DDBJ whole genome shotgun (WGS) entry which is preliminary data.</text>
</comment>